<feature type="compositionally biased region" description="Basic and acidic residues" evidence="6">
    <location>
        <begin position="130"/>
        <end position="146"/>
    </location>
</feature>
<evidence type="ECO:0000256" key="5">
    <source>
        <dbReference type="RuleBase" id="RU368069"/>
    </source>
</evidence>
<keyword evidence="9" id="KW-1185">Reference proteome</keyword>
<keyword evidence="5" id="KW-0732">Signal</keyword>
<dbReference type="GO" id="GO:0034198">
    <property type="term" value="P:cellular response to amino acid starvation"/>
    <property type="evidence" value="ECO:0007669"/>
    <property type="project" value="TreeGrafter"/>
</dbReference>
<evidence type="ECO:0000256" key="1">
    <source>
        <dbReference type="ARBA" id="ARBA00010546"/>
    </source>
</evidence>
<dbReference type="EMBL" id="ML991826">
    <property type="protein sequence ID" value="KAF2231489.1"/>
    <property type="molecule type" value="Genomic_DNA"/>
</dbReference>
<dbReference type="GO" id="GO:0010508">
    <property type="term" value="P:positive regulation of autophagy"/>
    <property type="evidence" value="ECO:0007669"/>
    <property type="project" value="TreeGrafter"/>
</dbReference>
<dbReference type="GO" id="GO:0005774">
    <property type="term" value="C:vacuolar membrane"/>
    <property type="evidence" value="ECO:0007669"/>
    <property type="project" value="UniProtKB-SubCell"/>
</dbReference>
<evidence type="ECO:0000313" key="9">
    <source>
        <dbReference type="Proteomes" id="UP000800092"/>
    </source>
</evidence>
<name>A0A6A6H0S1_VIRVR</name>
<dbReference type="Pfam" id="PF24064">
    <property type="entry name" value="HTH_NPRL3"/>
    <property type="match status" value="1"/>
</dbReference>
<evidence type="ECO:0000313" key="8">
    <source>
        <dbReference type="EMBL" id="KAF2231489.1"/>
    </source>
</evidence>
<protein>
    <recommendedName>
        <fullName evidence="2 5">Nitrogen permease regulator 3</fullName>
    </recommendedName>
    <alternativeName>
        <fullName evidence="4 5">Required for meiotic nuclear division protein 11</fullName>
    </alternativeName>
</protein>
<dbReference type="GO" id="GO:0038202">
    <property type="term" value="P:TORC1 signaling"/>
    <property type="evidence" value="ECO:0007669"/>
    <property type="project" value="TreeGrafter"/>
</dbReference>
<evidence type="ECO:0000256" key="6">
    <source>
        <dbReference type="SAM" id="MobiDB-lite"/>
    </source>
</evidence>
<keyword evidence="5" id="KW-0469">Meiosis</keyword>
<dbReference type="AlphaFoldDB" id="A0A6A6H0S1"/>
<dbReference type="GO" id="GO:1990130">
    <property type="term" value="C:GATOR1 complex"/>
    <property type="evidence" value="ECO:0007669"/>
    <property type="project" value="TreeGrafter"/>
</dbReference>
<feature type="compositionally biased region" description="Polar residues" evidence="6">
    <location>
        <begin position="723"/>
        <end position="745"/>
    </location>
</feature>
<dbReference type="GO" id="GO:1904262">
    <property type="term" value="P:negative regulation of TORC1 signaling"/>
    <property type="evidence" value="ECO:0007669"/>
    <property type="project" value="TreeGrafter"/>
</dbReference>
<dbReference type="PANTHER" id="PTHR13153">
    <property type="entry name" value="CGTHBA PROTEIN -14 GENE PROTEIN"/>
    <property type="match status" value="1"/>
</dbReference>
<dbReference type="GO" id="GO:0051321">
    <property type="term" value="P:meiotic cell cycle"/>
    <property type="evidence" value="ECO:0007669"/>
    <property type="project" value="UniProtKB-UniRule"/>
</dbReference>
<feature type="compositionally biased region" description="Basic and acidic residues" evidence="6">
    <location>
        <begin position="626"/>
        <end position="649"/>
    </location>
</feature>
<evidence type="ECO:0000256" key="3">
    <source>
        <dbReference type="ARBA" id="ARBA00025376"/>
    </source>
</evidence>
<organism evidence="8 9">
    <name type="scientific">Viridothelium virens</name>
    <name type="common">Speckled blister lichen</name>
    <name type="synonym">Trypethelium virens</name>
    <dbReference type="NCBI Taxonomy" id="1048519"/>
    <lineage>
        <taxon>Eukaryota</taxon>
        <taxon>Fungi</taxon>
        <taxon>Dikarya</taxon>
        <taxon>Ascomycota</taxon>
        <taxon>Pezizomycotina</taxon>
        <taxon>Dothideomycetes</taxon>
        <taxon>Dothideomycetes incertae sedis</taxon>
        <taxon>Trypetheliales</taxon>
        <taxon>Trypetheliaceae</taxon>
        <taxon>Viridothelium</taxon>
    </lineage>
</organism>
<dbReference type="Proteomes" id="UP000800092">
    <property type="component" value="Unassembled WGS sequence"/>
</dbReference>
<dbReference type="Pfam" id="PF03666">
    <property type="entry name" value="NPR3"/>
    <property type="match status" value="1"/>
</dbReference>
<evidence type="ECO:0000256" key="4">
    <source>
        <dbReference type="ARBA" id="ARBA00030028"/>
    </source>
</evidence>
<proteinExistence type="inferred from homology"/>
<comment type="similarity">
    <text evidence="1 5">Belongs to the NPR3 family.</text>
</comment>
<feature type="compositionally biased region" description="Basic and acidic residues" evidence="6">
    <location>
        <begin position="241"/>
        <end position="260"/>
    </location>
</feature>
<feature type="compositionally biased region" description="Basic and acidic residues" evidence="6">
    <location>
        <begin position="209"/>
        <end position="219"/>
    </location>
</feature>
<accession>A0A6A6H0S1</accession>
<comment type="function">
    <text evidence="3 5">Mediates inactivation of the TORC1 complex in response to amino acid starvation. Required for meiotic nuclear division.</text>
</comment>
<feature type="region of interest" description="Disordered" evidence="6">
    <location>
        <begin position="30"/>
        <end position="146"/>
    </location>
</feature>
<feature type="region of interest" description="Disordered" evidence="6">
    <location>
        <begin position="624"/>
        <end position="753"/>
    </location>
</feature>
<feature type="compositionally biased region" description="Low complexity" evidence="6">
    <location>
        <begin position="262"/>
        <end position="271"/>
    </location>
</feature>
<feature type="region of interest" description="Disordered" evidence="6">
    <location>
        <begin position="203"/>
        <end position="289"/>
    </location>
</feature>
<feature type="compositionally biased region" description="Polar residues" evidence="6">
    <location>
        <begin position="685"/>
        <end position="696"/>
    </location>
</feature>
<gene>
    <name evidence="8" type="ORF">EV356DRAFT_506877</name>
</gene>
<dbReference type="OrthoDB" id="434783at2759"/>
<evidence type="ECO:0000256" key="2">
    <source>
        <dbReference type="ARBA" id="ARBA00017880"/>
    </source>
</evidence>
<dbReference type="InterPro" id="IPR005365">
    <property type="entry name" value="Npr3"/>
</dbReference>
<evidence type="ECO:0000259" key="7">
    <source>
        <dbReference type="Pfam" id="PF24064"/>
    </source>
</evidence>
<comment type="subcellular location">
    <subcellularLocation>
        <location evidence="5">Vacuole membrane</location>
        <topology evidence="5">Peripheral membrane protein</topology>
    </subcellularLocation>
</comment>
<dbReference type="InterPro" id="IPR056603">
    <property type="entry name" value="HTH_NPRL3"/>
</dbReference>
<feature type="compositionally biased region" description="Polar residues" evidence="6">
    <location>
        <begin position="46"/>
        <end position="56"/>
    </location>
</feature>
<sequence>MQSTPLPPDPHLLAILLVVQSRTGPHFVFHYPARPSPYQDSKKRQSSSYTAYGTNTSPSDDSDSSSSDETAWNSDADGDNYHGIGSRNSGAKKHDTGVGAGSTTGKRSKVTRGSTVDEEEERLSDSSDADGIHTKPGKEGAEARRGGMADWETVLGYSTDGLQKLLCPPRAFHKKRVEISLDGLAFLGCPMFVREDGLWRKDKRRKRRLEQSEGVDSHDGQATNDSEAKPEGKVSMAESDADGRRRLESSQELPGDRSVIERSSSATRSTAGAVKALGPNKAASKHKSGKESKLTMFHVVFVMNPPSMEYQVRLDDMYRNVVKEFAKILKLEQALSLYVWTQSKEILRLKQKAKDERTSINTLWNNIRSHSSLADSIANVYNTISTSRIAHLKLSSPLEIPLQIPQPSSTSQVSTPMSPQLPGLWLTTASVTEADSHGLISPHMGIILMQDAEAILRDLAKEEQDLSAALIYFVRNLISTKSLLKLSKILKLSLQELQVLSEHLISGRRARAIPPLHPRDTYIVSPNADMRQLSAATEAFAQRFPTFPSLPKMLNMLSGTPKSYGMFMPSKDHRPAYMEILAWLMRGGWVTQLRTFAWIRLSPEIQHKGYLKIIRTQAERAAAAAREAEEDKQGAEEQQRRRKDLEQRGSRTRTRGSSNSSPMPAGSNSNNDPSPRHMPLPVTPPNQDSPIQTLSSPAALPATSGPDLLSPILSALRPPSRPASATGSISSVRTAVHNPTRTDSPSAMAVPSSPLLSVQSPSLAPSVSAPSVSASVYPSTDPQHYLDRWAVPAASELAPLVAYDARDATTKQFFDAALTLLGEELAKGDEEMEKLWPRLVRYLNGRWALEEISVREGLKRAKVQGLVGRLREEGLLCIVRHW</sequence>
<feature type="domain" description="GATOR1 complex protein NPRL3 C-terminal HTH" evidence="7">
    <location>
        <begin position="829"/>
        <end position="873"/>
    </location>
</feature>
<dbReference type="PANTHER" id="PTHR13153:SF5">
    <property type="entry name" value="GATOR COMPLEX PROTEIN NPRL3"/>
    <property type="match status" value="1"/>
</dbReference>
<reference evidence="8" key="1">
    <citation type="journal article" date="2020" name="Stud. Mycol.">
        <title>101 Dothideomycetes genomes: a test case for predicting lifestyles and emergence of pathogens.</title>
        <authorList>
            <person name="Haridas S."/>
            <person name="Albert R."/>
            <person name="Binder M."/>
            <person name="Bloem J."/>
            <person name="Labutti K."/>
            <person name="Salamov A."/>
            <person name="Andreopoulos B."/>
            <person name="Baker S."/>
            <person name="Barry K."/>
            <person name="Bills G."/>
            <person name="Bluhm B."/>
            <person name="Cannon C."/>
            <person name="Castanera R."/>
            <person name="Culley D."/>
            <person name="Daum C."/>
            <person name="Ezra D."/>
            <person name="Gonzalez J."/>
            <person name="Henrissat B."/>
            <person name="Kuo A."/>
            <person name="Liang C."/>
            <person name="Lipzen A."/>
            <person name="Lutzoni F."/>
            <person name="Magnuson J."/>
            <person name="Mondo S."/>
            <person name="Nolan M."/>
            <person name="Ohm R."/>
            <person name="Pangilinan J."/>
            <person name="Park H.-J."/>
            <person name="Ramirez L."/>
            <person name="Alfaro M."/>
            <person name="Sun H."/>
            <person name="Tritt A."/>
            <person name="Yoshinaga Y."/>
            <person name="Zwiers L.-H."/>
            <person name="Turgeon B."/>
            <person name="Goodwin S."/>
            <person name="Spatafora J."/>
            <person name="Crous P."/>
            <person name="Grigoriev I."/>
        </authorList>
    </citation>
    <scope>NUCLEOTIDE SEQUENCE</scope>
    <source>
        <strain evidence="8">Tuck. ex Michener</strain>
    </source>
</reference>